<organism evidence="2">
    <name type="scientific">Cacopsylla melanoneura</name>
    <dbReference type="NCBI Taxonomy" id="428564"/>
    <lineage>
        <taxon>Eukaryota</taxon>
        <taxon>Metazoa</taxon>
        <taxon>Ecdysozoa</taxon>
        <taxon>Arthropoda</taxon>
        <taxon>Hexapoda</taxon>
        <taxon>Insecta</taxon>
        <taxon>Pterygota</taxon>
        <taxon>Neoptera</taxon>
        <taxon>Paraneoptera</taxon>
        <taxon>Hemiptera</taxon>
        <taxon>Sternorrhyncha</taxon>
        <taxon>Psylloidea</taxon>
        <taxon>Psyllidae</taxon>
        <taxon>Psyllinae</taxon>
        <taxon>Cacopsylla</taxon>
    </lineage>
</organism>
<feature type="region of interest" description="Disordered" evidence="1">
    <location>
        <begin position="1"/>
        <end position="21"/>
    </location>
</feature>
<feature type="region of interest" description="Disordered" evidence="1">
    <location>
        <begin position="149"/>
        <end position="285"/>
    </location>
</feature>
<accession>A0A8D8R3D6</accession>
<protein>
    <submittedName>
        <fullName evidence="2">Uncharacterized protein</fullName>
    </submittedName>
</protein>
<feature type="compositionally biased region" description="Polar residues" evidence="1">
    <location>
        <begin position="269"/>
        <end position="285"/>
    </location>
</feature>
<evidence type="ECO:0000256" key="1">
    <source>
        <dbReference type="SAM" id="MobiDB-lite"/>
    </source>
</evidence>
<feature type="compositionally biased region" description="Basic residues" evidence="1">
    <location>
        <begin position="248"/>
        <end position="262"/>
    </location>
</feature>
<evidence type="ECO:0000313" key="2">
    <source>
        <dbReference type="EMBL" id="CAG6643266.1"/>
    </source>
</evidence>
<dbReference type="EMBL" id="HBUF01126240">
    <property type="protein sequence ID" value="CAG6643266.1"/>
    <property type="molecule type" value="Transcribed_RNA"/>
</dbReference>
<proteinExistence type="predicted"/>
<name>A0A8D8R3D6_9HEMI</name>
<dbReference type="AlphaFoldDB" id="A0A8D8R3D6"/>
<sequence>MSHPSHNVDTDISDVDSTSPKLLQRSGTFTKLDKVFTKPSTNTSNFVETGDKPNEEIGNEVYDIESGNNKENRINVEHGIEREGHNKDDTKRNTPRRCIVIGEAVRIDYQQLNDSLHRENTIDDDQVNEIVEELLNKVEAVHELVFKEGNEHVNRKNESDSETPANADHNREVEIAKPSKIRDQEEGRDDADPSSKMNNRDEAGRGAESSSKISNMFMAGSNVAPPQTLAPPADSTDFSEDLRSLSAQRKKKKKKLTKKSKHHSEDTELQQINPDQTTKQYDGKY</sequence>
<feature type="compositionally biased region" description="Basic and acidic residues" evidence="1">
    <location>
        <begin position="168"/>
        <end position="205"/>
    </location>
</feature>
<reference evidence="2" key="1">
    <citation type="submission" date="2021-05" db="EMBL/GenBank/DDBJ databases">
        <authorList>
            <person name="Alioto T."/>
            <person name="Alioto T."/>
            <person name="Gomez Garrido J."/>
        </authorList>
    </citation>
    <scope>NUCLEOTIDE SEQUENCE</scope>
</reference>
<feature type="compositionally biased region" description="Basic and acidic residues" evidence="1">
    <location>
        <begin position="149"/>
        <end position="159"/>
    </location>
</feature>